<name>A0A3A8ITP7_9BACT</name>
<dbReference type="InterPro" id="IPR006913">
    <property type="entry name" value="CENP-V/GFA"/>
</dbReference>
<evidence type="ECO:0000256" key="2">
    <source>
        <dbReference type="ARBA" id="ARBA00022723"/>
    </source>
</evidence>
<evidence type="ECO:0000313" key="6">
    <source>
        <dbReference type="Proteomes" id="UP000268094"/>
    </source>
</evidence>
<dbReference type="InterPro" id="IPR052355">
    <property type="entry name" value="CENP-V-like"/>
</dbReference>
<comment type="caution">
    <text evidence="5">The sequence shown here is derived from an EMBL/GenBank/DDBJ whole genome shotgun (WGS) entry which is preliminary data.</text>
</comment>
<gene>
    <name evidence="5" type="ORF">D7V88_16980</name>
</gene>
<protein>
    <submittedName>
        <fullName evidence="5">GFA family protein</fullName>
    </submittedName>
</protein>
<dbReference type="SUPFAM" id="SSF51316">
    <property type="entry name" value="Mss4-like"/>
    <property type="match status" value="1"/>
</dbReference>
<dbReference type="PANTHER" id="PTHR28620:SF1">
    <property type="entry name" value="CENP-V_GFA DOMAIN-CONTAINING PROTEIN"/>
    <property type="match status" value="1"/>
</dbReference>
<dbReference type="Proteomes" id="UP000268094">
    <property type="component" value="Unassembled WGS sequence"/>
</dbReference>
<comment type="similarity">
    <text evidence="1">Belongs to the Gfa family.</text>
</comment>
<evidence type="ECO:0000256" key="1">
    <source>
        <dbReference type="ARBA" id="ARBA00005495"/>
    </source>
</evidence>
<evidence type="ECO:0000256" key="3">
    <source>
        <dbReference type="ARBA" id="ARBA00022833"/>
    </source>
</evidence>
<dbReference type="RefSeq" id="WP_120541686.1">
    <property type="nucleotide sequence ID" value="NZ_RAVZ01000106.1"/>
</dbReference>
<evidence type="ECO:0000259" key="4">
    <source>
        <dbReference type="PROSITE" id="PS51891"/>
    </source>
</evidence>
<dbReference type="PANTHER" id="PTHR28620">
    <property type="entry name" value="CENTROMERE PROTEIN V"/>
    <property type="match status" value="1"/>
</dbReference>
<dbReference type="AlphaFoldDB" id="A0A3A8ITP7"/>
<dbReference type="InterPro" id="IPR011057">
    <property type="entry name" value="Mss4-like_sf"/>
</dbReference>
<accession>A0A3A8ITP7</accession>
<reference evidence="6" key="1">
    <citation type="submission" date="2018-09" db="EMBL/GenBank/DDBJ databases">
        <authorList>
            <person name="Livingstone P.G."/>
            <person name="Whitworth D.E."/>
        </authorList>
    </citation>
    <scope>NUCLEOTIDE SEQUENCE [LARGE SCALE GENOMIC DNA]</scope>
    <source>
        <strain evidence="6">CA054A</strain>
    </source>
</reference>
<feature type="domain" description="CENP-V/GFA" evidence="4">
    <location>
        <begin position="7"/>
        <end position="124"/>
    </location>
</feature>
<dbReference type="PROSITE" id="PS51891">
    <property type="entry name" value="CENP_V_GFA"/>
    <property type="match status" value="1"/>
</dbReference>
<dbReference type="GO" id="GO:0016846">
    <property type="term" value="F:carbon-sulfur lyase activity"/>
    <property type="evidence" value="ECO:0007669"/>
    <property type="project" value="InterPro"/>
</dbReference>
<keyword evidence="6" id="KW-1185">Reference proteome</keyword>
<organism evidence="5 6">
    <name type="scientific">Corallococcus terminator</name>
    <dbReference type="NCBI Taxonomy" id="2316733"/>
    <lineage>
        <taxon>Bacteria</taxon>
        <taxon>Pseudomonadati</taxon>
        <taxon>Myxococcota</taxon>
        <taxon>Myxococcia</taxon>
        <taxon>Myxococcales</taxon>
        <taxon>Cystobacterineae</taxon>
        <taxon>Myxococcaceae</taxon>
        <taxon>Corallococcus</taxon>
    </lineage>
</organism>
<dbReference type="Gene3D" id="2.170.150.70">
    <property type="match status" value="1"/>
</dbReference>
<dbReference type="Pfam" id="PF04828">
    <property type="entry name" value="GFA"/>
    <property type="match status" value="1"/>
</dbReference>
<keyword evidence="3" id="KW-0862">Zinc</keyword>
<keyword evidence="2" id="KW-0479">Metal-binding</keyword>
<evidence type="ECO:0000313" key="5">
    <source>
        <dbReference type="EMBL" id="RKG86899.1"/>
    </source>
</evidence>
<dbReference type="GO" id="GO:0046872">
    <property type="term" value="F:metal ion binding"/>
    <property type="evidence" value="ECO:0007669"/>
    <property type="project" value="UniProtKB-KW"/>
</dbReference>
<sequence>MSETTPLKGSCHCGATTFEVTSPPKEVTRCNCTFCTKRGPLWAYYDPEQVKFTRREQVGTYDRNAPVAHHHCQTCGCGTWTDTPVWENNAPVPGKFKVGINSRLFDDFNLDAVRVVFLDGRNLW</sequence>
<proteinExistence type="inferred from homology"/>
<dbReference type="OrthoDB" id="9805575at2"/>
<dbReference type="EMBL" id="RAVZ01000106">
    <property type="protein sequence ID" value="RKG86899.1"/>
    <property type="molecule type" value="Genomic_DNA"/>
</dbReference>